<gene>
    <name evidence="2" type="ORF">MFFC18_04780</name>
</gene>
<dbReference type="RefSeq" id="WP_075084762.1">
    <property type="nucleotide sequence ID" value="NZ_CP042912.1"/>
</dbReference>
<dbReference type="EMBL" id="CP042912">
    <property type="protein sequence ID" value="QEG20628.1"/>
    <property type="molecule type" value="Genomic_DNA"/>
</dbReference>
<keyword evidence="3" id="KW-1185">Reference proteome</keyword>
<evidence type="ECO:0008006" key="4">
    <source>
        <dbReference type="Google" id="ProtNLM"/>
    </source>
</evidence>
<accession>A0A5B9P2P5</accession>
<dbReference type="Proteomes" id="UP000322214">
    <property type="component" value="Chromosome"/>
</dbReference>
<feature type="region of interest" description="Disordered" evidence="1">
    <location>
        <begin position="1"/>
        <end position="48"/>
    </location>
</feature>
<dbReference type="STRING" id="980251.GCA_001642875_02337"/>
<proteinExistence type="predicted"/>
<dbReference type="OrthoDB" id="9799618at2"/>
<organism evidence="2 3">
    <name type="scientific">Mariniblastus fucicola</name>
    <dbReference type="NCBI Taxonomy" id="980251"/>
    <lineage>
        <taxon>Bacteria</taxon>
        <taxon>Pseudomonadati</taxon>
        <taxon>Planctomycetota</taxon>
        <taxon>Planctomycetia</taxon>
        <taxon>Pirellulales</taxon>
        <taxon>Pirellulaceae</taxon>
        <taxon>Mariniblastus</taxon>
    </lineage>
</organism>
<protein>
    <recommendedName>
        <fullName evidence="4">DUF1844 domain-containing protein</fullName>
    </recommendedName>
</protein>
<sequence length="146" mass="15812">MSDSEEPKIIVDEDWKSQVEKEKEVLREQESESAEPDSPQQGQQEIPEASFQVLLATLGTQAMAMLGLLPNFDGNGNTPVNLPMARHLIDMVGVLDEKTKGNLSDEEAAMLTENLHQLRMAYMAVSQQGASANPDSASSGGSIELP</sequence>
<reference evidence="2 3" key="1">
    <citation type="submission" date="2019-08" db="EMBL/GenBank/DDBJ databases">
        <title>Deep-cultivation of Planctomycetes and their phenomic and genomic characterization uncovers novel biology.</title>
        <authorList>
            <person name="Wiegand S."/>
            <person name="Jogler M."/>
            <person name="Boedeker C."/>
            <person name="Pinto D."/>
            <person name="Vollmers J."/>
            <person name="Rivas-Marin E."/>
            <person name="Kohn T."/>
            <person name="Peeters S.H."/>
            <person name="Heuer A."/>
            <person name="Rast P."/>
            <person name="Oberbeckmann S."/>
            <person name="Bunk B."/>
            <person name="Jeske O."/>
            <person name="Meyerdierks A."/>
            <person name="Storesund J.E."/>
            <person name="Kallscheuer N."/>
            <person name="Luecker S."/>
            <person name="Lage O.M."/>
            <person name="Pohl T."/>
            <person name="Merkel B.J."/>
            <person name="Hornburger P."/>
            <person name="Mueller R.-W."/>
            <person name="Bruemmer F."/>
            <person name="Labrenz M."/>
            <person name="Spormann A.M."/>
            <person name="Op den Camp H."/>
            <person name="Overmann J."/>
            <person name="Amann R."/>
            <person name="Jetten M.S.M."/>
            <person name="Mascher T."/>
            <person name="Medema M.H."/>
            <person name="Devos D.P."/>
            <person name="Kaster A.-K."/>
            <person name="Ovreas L."/>
            <person name="Rohde M."/>
            <person name="Galperin M.Y."/>
            <person name="Jogler C."/>
        </authorList>
    </citation>
    <scope>NUCLEOTIDE SEQUENCE [LARGE SCALE GENOMIC DNA]</scope>
    <source>
        <strain evidence="2 3">FC18</strain>
    </source>
</reference>
<dbReference type="AlphaFoldDB" id="A0A5B9P2P5"/>
<feature type="compositionally biased region" description="Basic and acidic residues" evidence="1">
    <location>
        <begin position="1"/>
        <end position="30"/>
    </location>
</feature>
<evidence type="ECO:0000313" key="3">
    <source>
        <dbReference type="Proteomes" id="UP000322214"/>
    </source>
</evidence>
<name>A0A5B9P2P5_9BACT</name>
<dbReference type="Pfam" id="PF08899">
    <property type="entry name" value="DUF1844"/>
    <property type="match status" value="1"/>
</dbReference>
<dbReference type="InterPro" id="IPR014995">
    <property type="entry name" value="DUF1844"/>
</dbReference>
<evidence type="ECO:0000256" key="1">
    <source>
        <dbReference type="SAM" id="MobiDB-lite"/>
    </source>
</evidence>
<dbReference type="KEGG" id="mff:MFFC18_04780"/>
<evidence type="ECO:0000313" key="2">
    <source>
        <dbReference type="EMBL" id="QEG20628.1"/>
    </source>
</evidence>